<dbReference type="InterPro" id="IPR016192">
    <property type="entry name" value="APOBEC/CMP_deaminase_Zn-bd"/>
</dbReference>
<dbReference type="InterPro" id="IPR050202">
    <property type="entry name" value="Cyt/Deoxycyt_deaminase"/>
</dbReference>
<name>A0A645ARU8_9ZZZZ</name>
<evidence type="ECO:0000259" key="5">
    <source>
        <dbReference type="PROSITE" id="PS51747"/>
    </source>
</evidence>
<organism evidence="6">
    <name type="scientific">bioreactor metagenome</name>
    <dbReference type="NCBI Taxonomy" id="1076179"/>
    <lineage>
        <taxon>unclassified sequences</taxon>
        <taxon>metagenomes</taxon>
        <taxon>ecological metagenomes</taxon>
    </lineage>
</organism>
<evidence type="ECO:0000256" key="4">
    <source>
        <dbReference type="ARBA" id="ARBA00022833"/>
    </source>
</evidence>
<comment type="similarity">
    <text evidence="1">Belongs to the cytidine and deoxycytidylate deaminase family.</text>
</comment>
<accession>A0A645ARU8</accession>
<dbReference type="PROSITE" id="PS00903">
    <property type="entry name" value="CYT_DCMP_DEAMINASES_1"/>
    <property type="match status" value="1"/>
</dbReference>
<evidence type="ECO:0000313" key="6">
    <source>
        <dbReference type="EMBL" id="MPM55041.1"/>
    </source>
</evidence>
<comment type="caution">
    <text evidence="6">The sequence shown here is derived from an EMBL/GenBank/DDBJ whole genome shotgun (WGS) entry which is preliminary data.</text>
</comment>
<dbReference type="InterPro" id="IPR016193">
    <property type="entry name" value="Cytidine_deaminase-like"/>
</dbReference>
<reference evidence="6" key="1">
    <citation type="submission" date="2019-08" db="EMBL/GenBank/DDBJ databases">
        <authorList>
            <person name="Kucharzyk K."/>
            <person name="Murdoch R.W."/>
            <person name="Higgins S."/>
            <person name="Loffler F."/>
        </authorList>
    </citation>
    <scope>NUCLEOTIDE SEQUENCE</scope>
</reference>
<dbReference type="GO" id="GO:0072527">
    <property type="term" value="P:pyrimidine-containing compound metabolic process"/>
    <property type="evidence" value="ECO:0007669"/>
    <property type="project" value="UniProtKB-ARBA"/>
</dbReference>
<dbReference type="GO" id="GO:0004126">
    <property type="term" value="F:cytidine deaminase activity"/>
    <property type="evidence" value="ECO:0007669"/>
    <property type="project" value="UniProtKB-EC"/>
</dbReference>
<dbReference type="EMBL" id="VSSQ01015084">
    <property type="protein sequence ID" value="MPM55041.1"/>
    <property type="molecule type" value="Genomic_DNA"/>
</dbReference>
<dbReference type="PANTHER" id="PTHR11644:SF2">
    <property type="entry name" value="CYTIDINE DEAMINASE"/>
    <property type="match status" value="1"/>
</dbReference>
<protein>
    <submittedName>
        <fullName evidence="6">Cytidine deaminase</fullName>
        <ecNumber evidence="6">3.5.4.5</ecNumber>
    </submittedName>
</protein>
<gene>
    <name evidence="6" type="primary">cdd_22</name>
    <name evidence="6" type="ORF">SDC9_101826</name>
</gene>
<proteinExistence type="inferred from homology"/>
<dbReference type="GO" id="GO:0008270">
    <property type="term" value="F:zinc ion binding"/>
    <property type="evidence" value="ECO:0007669"/>
    <property type="project" value="InterPro"/>
</dbReference>
<evidence type="ECO:0000256" key="3">
    <source>
        <dbReference type="ARBA" id="ARBA00022801"/>
    </source>
</evidence>
<dbReference type="GO" id="GO:0042802">
    <property type="term" value="F:identical protein binding"/>
    <property type="evidence" value="ECO:0007669"/>
    <property type="project" value="UniProtKB-ARBA"/>
</dbReference>
<dbReference type="GO" id="GO:0005829">
    <property type="term" value="C:cytosol"/>
    <property type="evidence" value="ECO:0007669"/>
    <property type="project" value="TreeGrafter"/>
</dbReference>
<keyword evidence="3 6" id="KW-0378">Hydrolase</keyword>
<evidence type="ECO:0000256" key="2">
    <source>
        <dbReference type="ARBA" id="ARBA00022723"/>
    </source>
</evidence>
<dbReference type="NCBIfam" id="NF004064">
    <property type="entry name" value="PRK05578.1"/>
    <property type="match status" value="1"/>
</dbReference>
<feature type="domain" description="CMP/dCMP-type deaminase" evidence="5">
    <location>
        <begin position="6"/>
        <end position="132"/>
    </location>
</feature>
<dbReference type="CDD" id="cd01283">
    <property type="entry name" value="cytidine_deaminase"/>
    <property type="match status" value="1"/>
</dbReference>
<dbReference type="GO" id="GO:0055086">
    <property type="term" value="P:nucleobase-containing small molecule metabolic process"/>
    <property type="evidence" value="ECO:0007669"/>
    <property type="project" value="UniProtKB-ARBA"/>
</dbReference>
<dbReference type="PANTHER" id="PTHR11644">
    <property type="entry name" value="CYTIDINE DEAMINASE"/>
    <property type="match status" value="1"/>
</dbReference>
<sequence>MKIDSETKKKLIEAAAAARLAARAFTGFHVGAALLTTTGEVITGCNVEIKSTLSSICAERTALVKAVSMGYQDFAAIAVVSDSLHPVAPCGFCRQYLVDFNPDMPVIMANPDGSEVVEMTALELTPMAFLGGKK</sequence>
<dbReference type="SUPFAM" id="SSF53927">
    <property type="entry name" value="Cytidine deaminase-like"/>
    <property type="match status" value="1"/>
</dbReference>
<evidence type="ECO:0000256" key="1">
    <source>
        <dbReference type="ARBA" id="ARBA00006576"/>
    </source>
</evidence>
<dbReference type="EC" id="3.5.4.5" evidence="6"/>
<dbReference type="AlphaFoldDB" id="A0A645ARU8"/>
<dbReference type="Gene3D" id="3.40.140.10">
    <property type="entry name" value="Cytidine Deaminase, domain 2"/>
    <property type="match status" value="1"/>
</dbReference>
<keyword evidence="2" id="KW-0479">Metal-binding</keyword>
<dbReference type="PROSITE" id="PS51747">
    <property type="entry name" value="CYT_DCMP_DEAMINASES_2"/>
    <property type="match status" value="1"/>
</dbReference>
<keyword evidence="4" id="KW-0862">Zinc</keyword>
<dbReference type="Pfam" id="PF00383">
    <property type="entry name" value="dCMP_cyt_deam_1"/>
    <property type="match status" value="1"/>
</dbReference>
<dbReference type="InterPro" id="IPR002125">
    <property type="entry name" value="CMP_dCMP_dom"/>
</dbReference>